<reference evidence="1 2" key="2">
    <citation type="submission" date="2018-11" db="EMBL/GenBank/DDBJ databases">
        <authorList>
            <consortium name="Pathogen Informatics"/>
        </authorList>
    </citation>
    <scope>NUCLEOTIDE SEQUENCE [LARGE SCALE GENOMIC DNA]</scope>
</reference>
<evidence type="ECO:0000313" key="3">
    <source>
        <dbReference type="WBParaSite" id="ASIM_0000907601-mRNA-1"/>
    </source>
</evidence>
<accession>A0A0M3JN36</accession>
<dbReference type="AlphaFoldDB" id="A0A0M3JN36"/>
<keyword evidence="2" id="KW-1185">Reference proteome</keyword>
<evidence type="ECO:0000313" key="1">
    <source>
        <dbReference type="EMBL" id="VDK34604.1"/>
    </source>
</evidence>
<gene>
    <name evidence="1" type="ORF">ASIM_LOCUS8816</name>
</gene>
<dbReference type="Proteomes" id="UP000267096">
    <property type="component" value="Unassembled WGS sequence"/>
</dbReference>
<evidence type="ECO:0000313" key="2">
    <source>
        <dbReference type="Proteomes" id="UP000267096"/>
    </source>
</evidence>
<proteinExistence type="predicted"/>
<dbReference type="WBParaSite" id="ASIM_0000907601-mRNA-1">
    <property type="protein sequence ID" value="ASIM_0000907601-mRNA-1"/>
    <property type="gene ID" value="ASIM_0000907601"/>
</dbReference>
<reference evidence="3" key="1">
    <citation type="submission" date="2017-02" db="UniProtKB">
        <authorList>
            <consortium name="WormBaseParasite"/>
        </authorList>
    </citation>
    <scope>IDENTIFICATION</scope>
</reference>
<name>A0A0M3JN36_ANISI</name>
<sequence length="69" mass="7854">MLEESANKCEEVELWKIFGVLVAKLNETEGGTVPAKYVNEVVQQWIGESTQEDVMEFITAVFADMRRSE</sequence>
<protein>
    <submittedName>
        <fullName evidence="1 3">Uncharacterized protein</fullName>
    </submittedName>
</protein>
<dbReference type="EMBL" id="UYRR01025049">
    <property type="protein sequence ID" value="VDK34604.1"/>
    <property type="molecule type" value="Genomic_DNA"/>
</dbReference>
<organism evidence="3">
    <name type="scientific">Anisakis simplex</name>
    <name type="common">Herring worm</name>
    <dbReference type="NCBI Taxonomy" id="6269"/>
    <lineage>
        <taxon>Eukaryota</taxon>
        <taxon>Metazoa</taxon>
        <taxon>Ecdysozoa</taxon>
        <taxon>Nematoda</taxon>
        <taxon>Chromadorea</taxon>
        <taxon>Rhabditida</taxon>
        <taxon>Spirurina</taxon>
        <taxon>Ascaridomorpha</taxon>
        <taxon>Ascaridoidea</taxon>
        <taxon>Anisakidae</taxon>
        <taxon>Anisakis</taxon>
        <taxon>Anisakis simplex complex</taxon>
    </lineage>
</organism>